<feature type="transmembrane region" description="Helical" evidence="2">
    <location>
        <begin position="330"/>
        <end position="350"/>
    </location>
</feature>
<evidence type="ECO:0000256" key="1">
    <source>
        <dbReference type="SAM" id="MobiDB-lite"/>
    </source>
</evidence>
<dbReference type="AlphaFoldDB" id="A0A0K0XDV1"/>
<feature type="transmembrane region" description="Helical" evidence="2">
    <location>
        <begin position="262"/>
        <end position="286"/>
    </location>
</feature>
<dbReference type="KEGG" id="mgo:AFA91_30845"/>
<feature type="transmembrane region" description="Helical" evidence="2">
    <location>
        <begin position="189"/>
        <end position="209"/>
    </location>
</feature>
<protein>
    <submittedName>
        <fullName evidence="3">Zinc-ribbon domain protein</fullName>
    </submittedName>
</protein>
<sequence>MTQPPDDGANPDGANPDANPDEVPVTECRVCKVDVPKGKYCGLCGVHLDKEPGDGPEWLRVTASCVAPEEHLLKPAITSSLFPHLSHRSRIPFRIAMAVLVIALVVCAYLRLPSALIAVAALGLPLLFLIYLQESDAFSDLPKSTLVLTAALGIALGIGWVLLTGTMMARSYGVPLGSGITGYRLLRNGLGVPIGGLLLMVVPAVAIRLLRPPTRESLDGFMIGALGATAFTAAATLTRLAPQLTTGMVARNRPMSGLFVEAGIRGFAVPLTAAAVGGLIGAALWFTRPPSKVHQHPGYVRAVMLGCGLIVVLVYAGLGLIDVARVPQWIQLAVHVAVALVAMFALRVGLHLALLHEAHDEIASDKPILCPRCGHVVPDMAFCAHCGAATHASSRSSRSERRENRPVRQRRADAG</sequence>
<feature type="transmembrane region" description="Helical" evidence="2">
    <location>
        <begin position="144"/>
        <end position="169"/>
    </location>
</feature>
<keyword evidence="2" id="KW-1133">Transmembrane helix</keyword>
<dbReference type="EMBL" id="CP012150">
    <property type="protein sequence ID" value="AKS35583.1"/>
    <property type="molecule type" value="Genomic_DNA"/>
</dbReference>
<evidence type="ECO:0000313" key="4">
    <source>
        <dbReference type="Proteomes" id="UP000062255"/>
    </source>
</evidence>
<keyword evidence="2" id="KW-0812">Transmembrane</keyword>
<dbReference type="PATRIC" id="fig|134601.6.peg.6378"/>
<feature type="compositionally biased region" description="Basic and acidic residues" evidence="1">
    <location>
        <begin position="397"/>
        <end position="415"/>
    </location>
</feature>
<feature type="transmembrane region" description="Helical" evidence="2">
    <location>
        <begin position="298"/>
        <end position="318"/>
    </location>
</feature>
<feature type="transmembrane region" description="Helical" evidence="2">
    <location>
        <begin position="115"/>
        <end position="132"/>
    </location>
</feature>
<accession>A0A0K0XDV1</accession>
<dbReference type="RefSeq" id="WP_049748039.1">
    <property type="nucleotide sequence ID" value="NZ_CP012150.1"/>
</dbReference>
<feature type="transmembrane region" description="Helical" evidence="2">
    <location>
        <begin position="221"/>
        <end position="242"/>
    </location>
</feature>
<reference evidence="3 4" key="1">
    <citation type="submission" date="2015-07" db="EMBL/GenBank/DDBJ databases">
        <title>Complete genome sequence of Mycobacterium goodii X7B, a facultative thermophilic biodesulfurizing bacterium.</title>
        <authorList>
            <person name="Yu B."/>
            <person name="Li F."/>
            <person name="Xu P."/>
        </authorList>
    </citation>
    <scope>NUCLEOTIDE SEQUENCE [LARGE SCALE GENOMIC DNA]</scope>
    <source>
        <strain evidence="3 4">X7B</strain>
    </source>
</reference>
<organism evidence="3 4">
    <name type="scientific">Mycolicibacterium goodii</name>
    <name type="common">Mycobacterium goodii</name>
    <dbReference type="NCBI Taxonomy" id="134601"/>
    <lineage>
        <taxon>Bacteria</taxon>
        <taxon>Bacillati</taxon>
        <taxon>Actinomycetota</taxon>
        <taxon>Actinomycetes</taxon>
        <taxon>Mycobacteriales</taxon>
        <taxon>Mycobacteriaceae</taxon>
        <taxon>Mycolicibacterium</taxon>
    </lineage>
</organism>
<dbReference type="STRING" id="134601.AFA91_30845"/>
<dbReference type="Proteomes" id="UP000062255">
    <property type="component" value="Chromosome"/>
</dbReference>
<feature type="region of interest" description="Disordered" evidence="1">
    <location>
        <begin position="1"/>
        <end position="21"/>
    </location>
</feature>
<name>A0A0K0XDV1_MYCGD</name>
<evidence type="ECO:0000313" key="3">
    <source>
        <dbReference type="EMBL" id="AKS35583.1"/>
    </source>
</evidence>
<keyword evidence="2" id="KW-0472">Membrane</keyword>
<dbReference type="OrthoDB" id="4710671at2"/>
<gene>
    <name evidence="3" type="ORF">AFA91_30845</name>
</gene>
<feature type="region of interest" description="Disordered" evidence="1">
    <location>
        <begin position="393"/>
        <end position="415"/>
    </location>
</feature>
<proteinExistence type="predicted"/>
<evidence type="ECO:0000256" key="2">
    <source>
        <dbReference type="SAM" id="Phobius"/>
    </source>
</evidence>
<feature type="transmembrane region" description="Helical" evidence="2">
    <location>
        <begin position="91"/>
        <end position="109"/>
    </location>
</feature>